<dbReference type="GO" id="GO:0005886">
    <property type="term" value="C:plasma membrane"/>
    <property type="evidence" value="ECO:0007669"/>
    <property type="project" value="UniProtKB-SubCell"/>
</dbReference>
<dbReference type="RefSeq" id="WP_013046406.1">
    <property type="nucleotide sequence ID" value="NC_014010.1"/>
</dbReference>
<sequence length="123" mass="13724">MLGAFFTIFIFQLAGEAIQKYFDLAIPGPVLGLVLMLFMLLLTRRNMNPALTHFRTRMINSAEHLLGYLSLLFVPIGVGVIMHLQLLEAQLLRIIAIIVIGTIGTMIFTAFIFLKTSKAKADE</sequence>
<comment type="subcellular location">
    <subcellularLocation>
        <location evidence="1">Cell membrane</location>
        <topology evidence="1">Multi-pass membrane protein</topology>
    </subcellularLocation>
</comment>
<organism evidence="7 8">
    <name type="scientific">Puniceispirillum marinum (strain IMCC1322)</name>
    <dbReference type="NCBI Taxonomy" id="488538"/>
    <lineage>
        <taxon>Bacteria</taxon>
        <taxon>Pseudomonadati</taxon>
        <taxon>Pseudomonadota</taxon>
        <taxon>Alphaproteobacteria</taxon>
        <taxon>Candidatus Puniceispirillales</taxon>
        <taxon>Candidatus Puniceispirillaceae</taxon>
        <taxon>Candidatus Puniceispirillum</taxon>
    </lineage>
</organism>
<evidence type="ECO:0000256" key="1">
    <source>
        <dbReference type="ARBA" id="ARBA00004651"/>
    </source>
</evidence>
<evidence type="ECO:0000313" key="8">
    <source>
        <dbReference type="Proteomes" id="UP000007460"/>
    </source>
</evidence>
<dbReference type="Pfam" id="PF03788">
    <property type="entry name" value="LrgA"/>
    <property type="match status" value="1"/>
</dbReference>
<proteinExistence type="predicted"/>
<evidence type="ECO:0000256" key="3">
    <source>
        <dbReference type="ARBA" id="ARBA00022692"/>
    </source>
</evidence>
<dbReference type="STRING" id="488538.SAR116_1536"/>
<dbReference type="EMBL" id="CP001751">
    <property type="protein sequence ID" value="ADE39779.1"/>
    <property type="molecule type" value="Genomic_DNA"/>
</dbReference>
<dbReference type="eggNOG" id="COG1380">
    <property type="taxonomic scope" value="Bacteria"/>
</dbReference>
<accession>D5BU32</accession>
<reference evidence="7 8" key="1">
    <citation type="journal article" date="2010" name="J. Bacteriol.">
        <title>Complete genome sequence of "Candidatus Puniceispirillum marinum" IMCC1322, a representative of the SAR116 clade in the Alphaproteobacteria.</title>
        <authorList>
            <person name="Oh H.M."/>
            <person name="Kwon K.K."/>
            <person name="Kang I."/>
            <person name="Kang S.G."/>
            <person name="Lee J.H."/>
            <person name="Kim S.J."/>
            <person name="Cho J.C."/>
        </authorList>
    </citation>
    <scope>NUCLEOTIDE SEQUENCE [LARGE SCALE GENOMIC DNA]</scope>
    <source>
        <strain evidence="7 8">IMCC1322</strain>
    </source>
</reference>
<dbReference type="AlphaFoldDB" id="D5BU32"/>
<feature type="transmembrane region" description="Helical" evidence="6">
    <location>
        <begin position="65"/>
        <end position="85"/>
    </location>
</feature>
<dbReference type="InterPro" id="IPR005538">
    <property type="entry name" value="LrgA/CidA"/>
</dbReference>
<evidence type="ECO:0000256" key="5">
    <source>
        <dbReference type="ARBA" id="ARBA00023136"/>
    </source>
</evidence>
<evidence type="ECO:0000256" key="4">
    <source>
        <dbReference type="ARBA" id="ARBA00022989"/>
    </source>
</evidence>
<keyword evidence="4 6" id="KW-1133">Transmembrane helix</keyword>
<dbReference type="PANTHER" id="PTHR33931">
    <property type="entry name" value="HOLIN-LIKE PROTEIN CIDA-RELATED"/>
    <property type="match status" value="1"/>
</dbReference>
<name>D5BU32_PUNMI</name>
<dbReference type="Proteomes" id="UP000007460">
    <property type="component" value="Chromosome"/>
</dbReference>
<dbReference type="KEGG" id="apb:SAR116_1536"/>
<feature type="transmembrane region" description="Helical" evidence="6">
    <location>
        <begin position="25"/>
        <end position="44"/>
    </location>
</feature>
<evidence type="ECO:0000313" key="7">
    <source>
        <dbReference type="EMBL" id="ADE39779.1"/>
    </source>
</evidence>
<evidence type="ECO:0000256" key="2">
    <source>
        <dbReference type="ARBA" id="ARBA00022475"/>
    </source>
</evidence>
<keyword evidence="5 6" id="KW-0472">Membrane</keyword>
<dbReference type="HOGENOM" id="CLU_113736_4_3_5"/>
<keyword evidence="3 6" id="KW-0812">Transmembrane</keyword>
<keyword evidence="8" id="KW-1185">Reference proteome</keyword>
<gene>
    <name evidence="7" type="ordered locus">SAR116_1536</name>
</gene>
<feature type="transmembrane region" description="Helical" evidence="6">
    <location>
        <begin position="91"/>
        <end position="114"/>
    </location>
</feature>
<protein>
    <recommendedName>
        <fullName evidence="9">LrgA family protein</fullName>
    </recommendedName>
</protein>
<evidence type="ECO:0008006" key="9">
    <source>
        <dbReference type="Google" id="ProtNLM"/>
    </source>
</evidence>
<evidence type="ECO:0000256" key="6">
    <source>
        <dbReference type="SAM" id="Phobius"/>
    </source>
</evidence>
<keyword evidence="2" id="KW-1003">Cell membrane</keyword>
<dbReference type="OrthoDB" id="385012at2"/>
<dbReference type="PANTHER" id="PTHR33931:SF2">
    <property type="entry name" value="HOLIN-LIKE PROTEIN CIDA"/>
    <property type="match status" value="1"/>
</dbReference>